<dbReference type="PATRIC" id="fig|667014.3.peg.2100"/>
<dbReference type="HOGENOM" id="CLU_105442_0_0_0"/>
<dbReference type="PaxDb" id="667014-Thein_2042"/>
<keyword evidence="2" id="KW-1185">Reference proteome</keyword>
<proteinExistence type="predicted"/>
<gene>
    <name evidence="1" type="ordered locus">Thein_2042</name>
</gene>
<dbReference type="OrthoDB" id="155250at2"/>
<organism evidence="1 2">
    <name type="scientific">Thermodesulfatator indicus (strain DSM 15286 / JCM 11887 / CIR29812)</name>
    <dbReference type="NCBI Taxonomy" id="667014"/>
    <lineage>
        <taxon>Bacteria</taxon>
        <taxon>Pseudomonadati</taxon>
        <taxon>Thermodesulfobacteriota</taxon>
        <taxon>Thermodesulfobacteria</taxon>
        <taxon>Thermodesulfobacteriales</taxon>
        <taxon>Thermodesulfatatoraceae</taxon>
        <taxon>Thermodesulfatator</taxon>
    </lineage>
</organism>
<dbReference type="Proteomes" id="UP000006793">
    <property type="component" value="Chromosome"/>
</dbReference>
<reference evidence="1 2" key="2">
    <citation type="journal article" date="2012" name="Stand. Genomic Sci.">
        <title>Complete genome sequence of the thermophilic sulfate-reducing ocean bacterium Thermodesulfatator indicus type strain (CIR29812(T)).</title>
        <authorList>
            <person name="Anderson I."/>
            <person name="Saunders E."/>
            <person name="Lapidus A."/>
            <person name="Nolan M."/>
            <person name="Lucas S."/>
            <person name="Tice H."/>
            <person name="Del Rio T.G."/>
            <person name="Cheng J.F."/>
            <person name="Han C."/>
            <person name="Tapia R."/>
            <person name="Goodwin L.A."/>
            <person name="Pitluck S."/>
            <person name="Liolios K."/>
            <person name="Mavromatis K."/>
            <person name="Pagani I."/>
            <person name="Ivanova N."/>
            <person name="Mikhailova N."/>
            <person name="Pati A."/>
            <person name="Chen A."/>
            <person name="Palaniappan K."/>
            <person name="Land M."/>
            <person name="Hauser L."/>
            <person name="Jeffries C.D."/>
            <person name="Chang Y.J."/>
            <person name="Brambilla E.M."/>
            <person name="Rohde M."/>
            <person name="Spring S."/>
            <person name="Goker M."/>
            <person name="Detter J.C."/>
            <person name="Woyke T."/>
            <person name="Bristow J."/>
            <person name="Eisen J.A."/>
            <person name="Markowitz V."/>
            <person name="Hugenholtz P."/>
            <person name="Kyrpides N.C."/>
            <person name="Klenk H.P."/>
        </authorList>
    </citation>
    <scope>NUCLEOTIDE SEQUENCE [LARGE SCALE GENOMIC DNA]</scope>
    <source>
        <strain evidence="2">DSM 15286 / JCM 11887 / CIR29812</strain>
    </source>
</reference>
<dbReference type="eggNOG" id="COG0272">
    <property type="taxonomic scope" value="Bacteria"/>
</dbReference>
<dbReference type="RefSeq" id="WP_013908631.1">
    <property type="nucleotide sequence ID" value="NC_015681.1"/>
</dbReference>
<name>F8AD23_THEID</name>
<dbReference type="KEGG" id="tid:Thein_2042"/>
<evidence type="ECO:0008006" key="3">
    <source>
        <dbReference type="Google" id="ProtNLM"/>
    </source>
</evidence>
<evidence type="ECO:0000313" key="1">
    <source>
        <dbReference type="EMBL" id="AEH45892.1"/>
    </source>
</evidence>
<dbReference type="STRING" id="667014.Thein_2042"/>
<protein>
    <recommendedName>
        <fullName evidence="3">Phosphohydrolase</fullName>
    </recommendedName>
</protein>
<dbReference type="InParanoid" id="F8AD23"/>
<evidence type="ECO:0000313" key="2">
    <source>
        <dbReference type="Proteomes" id="UP000006793"/>
    </source>
</evidence>
<sequence length="196" mass="21941">MKCPGQDTRYWKEDAIFEVKCPDCGEVVEFFKDDTARPCPGCGKRLPNPRLDFGCAAYCPYAEQCLGSLPPELLEKQKGVFKDRIETEVLNRLKGQDEAIKRLKARLKFAEQIALEEGANLPVVLASACLIDLKDEAENILKALKVPSNFAKEILAIIEGKDCLENEVINDAVSLENKPYALHLKTKTGQRLGKRF</sequence>
<dbReference type="EMBL" id="CP002683">
    <property type="protein sequence ID" value="AEH45892.1"/>
    <property type="molecule type" value="Genomic_DNA"/>
</dbReference>
<dbReference type="AlphaFoldDB" id="F8AD23"/>
<reference evidence="2" key="1">
    <citation type="submission" date="2011-04" db="EMBL/GenBank/DDBJ databases">
        <title>The complete genome of Thermodesulfatator indicus DSM 15286.</title>
        <authorList>
            <person name="Lucas S."/>
            <person name="Copeland A."/>
            <person name="Lapidus A."/>
            <person name="Bruce D."/>
            <person name="Goodwin L."/>
            <person name="Pitluck S."/>
            <person name="Peters L."/>
            <person name="Kyrpides N."/>
            <person name="Mavromatis K."/>
            <person name="Pagani I."/>
            <person name="Ivanova N."/>
            <person name="Saunders L."/>
            <person name="Detter J.C."/>
            <person name="Tapia R."/>
            <person name="Han C."/>
            <person name="Land M."/>
            <person name="Hauser L."/>
            <person name="Markowitz V."/>
            <person name="Cheng J.-F."/>
            <person name="Hugenholtz P."/>
            <person name="Woyke T."/>
            <person name="Wu D."/>
            <person name="Spring S."/>
            <person name="Schroeder M."/>
            <person name="Brambilla E."/>
            <person name="Klenk H.-P."/>
            <person name="Eisen J.A."/>
        </authorList>
    </citation>
    <scope>NUCLEOTIDE SEQUENCE [LARGE SCALE GENOMIC DNA]</scope>
    <source>
        <strain evidence="2">DSM 15286 / JCM 11887 / CIR29812</strain>
    </source>
</reference>
<accession>F8AD23</accession>